<keyword evidence="8" id="KW-1185">Reference proteome</keyword>
<protein>
    <recommendedName>
        <fullName evidence="6">Calx-beta domain-containing protein</fullName>
    </recommendedName>
</protein>
<keyword evidence="5" id="KW-1133">Transmembrane helix</keyword>
<feature type="transmembrane region" description="Helical" evidence="5">
    <location>
        <begin position="135"/>
        <end position="159"/>
    </location>
</feature>
<dbReference type="InterPro" id="IPR038081">
    <property type="entry name" value="CalX-like_sf"/>
</dbReference>
<dbReference type="EMBL" id="CASHTH010003227">
    <property type="protein sequence ID" value="CAI8041946.1"/>
    <property type="molecule type" value="Genomic_DNA"/>
</dbReference>
<accession>A0AA35T7U4</accession>
<dbReference type="PANTHER" id="PTHR11878:SF65">
    <property type="entry name" value="NA_CA-EXCHANGE PROTEIN, ISOFORM G"/>
    <property type="match status" value="1"/>
</dbReference>
<dbReference type="GO" id="GO:0007154">
    <property type="term" value="P:cell communication"/>
    <property type="evidence" value="ECO:0007669"/>
    <property type="project" value="InterPro"/>
</dbReference>
<evidence type="ECO:0000256" key="5">
    <source>
        <dbReference type="SAM" id="Phobius"/>
    </source>
</evidence>
<proteinExistence type="predicted"/>
<organism evidence="7 8">
    <name type="scientific">Geodia barretti</name>
    <name type="common">Barrett's horny sponge</name>
    <dbReference type="NCBI Taxonomy" id="519541"/>
    <lineage>
        <taxon>Eukaryota</taxon>
        <taxon>Metazoa</taxon>
        <taxon>Porifera</taxon>
        <taxon>Demospongiae</taxon>
        <taxon>Heteroscleromorpha</taxon>
        <taxon>Tetractinellida</taxon>
        <taxon>Astrophorina</taxon>
        <taxon>Geodiidae</taxon>
        <taxon>Geodia</taxon>
    </lineage>
</organism>
<keyword evidence="5" id="KW-0472">Membrane</keyword>
<keyword evidence="5" id="KW-0812">Transmembrane</keyword>
<keyword evidence="1" id="KW-0732">Signal</keyword>
<reference evidence="7" key="1">
    <citation type="submission" date="2023-03" db="EMBL/GenBank/DDBJ databases">
        <authorList>
            <person name="Steffen K."/>
            <person name="Cardenas P."/>
        </authorList>
    </citation>
    <scope>NUCLEOTIDE SEQUENCE</scope>
</reference>
<keyword evidence="3" id="KW-0106">Calcium</keyword>
<dbReference type="Gene3D" id="2.60.40.2030">
    <property type="match status" value="1"/>
</dbReference>
<keyword evidence="4" id="KW-0813">Transport</keyword>
<dbReference type="PANTHER" id="PTHR11878">
    <property type="entry name" value="SODIUM/CALCIUM EXCHANGER"/>
    <property type="match status" value="1"/>
</dbReference>
<evidence type="ECO:0000256" key="2">
    <source>
        <dbReference type="ARBA" id="ARBA00022737"/>
    </source>
</evidence>
<evidence type="ECO:0000256" key="3">
    <source>
        <dbReference type="ARBA" id="ARBA00022837"/>
    </source>
</evidence>
<evidence type="ECO:0000313" key="7">
    <source>
        <dbReference type="EMBL" id="CAI8041946.1"/>
    </source>
</evidence>
<dbReference type="InterPro" id="IPR051171">
    <property type="entry name" value="CaCA"/>
</dbReference>
<keyword evidence="2" id="KW-0677">Repeat</keyword>
<comment type="caution">
    <text evidence="7">The sequence shown here is derived from an EMBL/GenBank/DDBJ whole genome shotgun (WGS) entry which is preliminary data.</text>
</comment>
<dbReference type="GO" id="GO:0030001">
    <property type="term" value="P:metal ion transport"/>
    <property type="evidence" value="ECO:0007669"/>
    <property type="project" value="TreeGrafter"/>
</dbReference>
<dbReference type="Proteomes" id="UP001174909">
    <property type="component" value="Unassembled WGS sequence"/>
</dbReference>
<dbReference type="InterPro" id="IPR003644">
    <property type="entry name" value="Calx_beta"/>
</dbReference>
<feature type="domain" description="Calx-beta" evidence="6">
    <location>
        <begin position="272"/>
        <end position="377"/>
    </location>
</feature>
<feature type="domain" description="Calx-beta" evidence="6">
    <location>
        <begin position="401"/>
        <end position="520"/>
    </location>
</feature>
<feature type="domain" description="Calx-beta" evidence="6">
    <location>
        <begin position="641"/>
        <end position="744"/>
    </location>
</feature>
<feature type="non-terminal residue" evidence="7">
    <location>
        <position position="1"/>
    </location>
</feature>
<dbReference type="AlphaFoldDB" id="A0AA35T7U4"/>
<name>A0AA35T7U4_GEOBA</name>
<keyword evidence="4" id="KW-0406">Ion transport</keyword>
<sequence>AQSVYTVSEDETSNQILTLVIKNGLTVQGPIPLRLTAMSLTSPVVDEADKATPRQDFRVETVDIEIPPGAVGMTNISLNDIIIDDNTVENRIQRFSLMVEVSEGRMFFDSDNCTKKSVEVAIESDDSKIDVLLSLMLWCFSLFFTAVSVSLLPSIVVFYESDEGPFDICVIVISEGTDQNCPVEFQVNYTLSFTKNTYTENGDGETILRDVTVDKCDNMTCVNLKAVFNIQNDEEFHFQLFNVSLLPNAETVPQSGMFRVSTDVVMFEIRDDDLLQIRLEHREYYVFESTSAVNICLVIENGGDEDCPIDAFLYYRVHTFGGNASALEDYRTVGYPFGGSNGLNLFEGCKEKSCFQIDILDSSPLHEDVEYFEFGLTLENDAFRFAELVDTQGRVFIIPKPTVNLMAESFTGSEADEKVKVCASLSNYDTRYNISVLINVVPTLWENPQSADYDDFSNKTLEMRFNSNGACVYIILIDDNMVEVDRGYFWESFRVTLESPHNNVRLGEVISARVGIVDDDYILVELNRDLTNFTVREGISDPARVCASVVNPLDSVCPIQFDASIAFLSESYSAVPPGDFRAIALLTAIKQCDHTVCVNMVYHDDNIVETDEVFQVYVTNSPGLQPSIRVDRTRYDITIKDNDVVTIGPDPVNINVNESMGVVEVCIVAEDGFDGDCPVGFPLNLTLQISEDYTESLVFGECDELDQCLVLSITDDDRVEEDEQLSIILKNTYEMENILLRSGSLTVIDDDE</sequence>
<dbReference type="Pfam" id="PF03160">
    <property type="entry name" value="Calx-beta"/>
    <property type="match status" value="3"/>
</dbReference>
<gene>
    <name evidence="7" type="ORF">GBAR_LOCUS23280</name>
</gene>
<dbReference type="SUPFAM" id="SSF141072">
    <property type="entry name" value="CalX-like"/>
    <property type="match status" value="3"/>
</dbReference>
<evidence type="ECO:0000256" key="1">
    <source>
        <dbReference type="ARBA" id="ARBA00022729"/>
    </source>
</evidence>
<evidence type="ECO:0000259" key="6">
    <source>
        <dbReference type="Pfam" id="PF03160"/>
    </source>
</evidence>
<evidence type="ECO:0000256" key="4">
    <source>
        <dbReference type="ARBA" id="ARBA00023065"/>
    </source>
</evidence>
<evidence type="ECO:0000313" key="8">
    <source>
        <dbReference type="Proteomes" id="UP001174909"/>
    </source>
</evidence>
<dbReference type="GO" id="GO:0016020">
    <property type="term" value="C:membrane"/>
    <property type="evidence" value="ECO:0007669"/>
    <property type="project" value="InterPro"/>
</dbReference>